<protein>
    <recommendedName>
        <fullName evidence="2">non-specific serine/threonine protein kinase</fullName>
        <ecNumber evidence="2">2.7.11.1</ecNumber>
    </recommendedName>
</protein>
<dbReference type="PANTHER" id="PTHR45832:SF22">
    <property type="entry name" value="SERINE_THREONINE-PROTEIN KINASE SAMKA-RELATED"/>
    <property type="match status" value="1"/>
</dbReference>
<sequence>LGLDGSVKLTEFGLCSPIESEEGTLTAVVGSSHWMAPELVTRMPYSFKVDVWALGITTFEMLEGAPPY</sequence>
<dbReference type="Pfam" id="PF00069">
    <property type="entry name" value="Pkinase"/>
    <property type="match status" value="1"/>
</dbReference>
<keyword evidence="3" id="KW-0547">Nucleotide-binding</keyword>
<feature type="non-terminal residue" evidence="6">
    <location>
        <position position="1"/>
    </location>
</feature>
<evidence type="ECO:0000256" key="1">
    <source>
        <dbReference type="ARBA" id="ARBA00008874"/>
    </source>
</evidence>
<proteinExistence type="inferred from homology"/>
<evidence type="ECO:0000256" key="2">
    <source>
        <dbReference type="ARBA" id="ARBA00012513"/>
    </source>
</evidence>
<evidence type="ECO:0000313" key="7">
    <source>
        <dbReference type="Proteomes" id="UP000565785"/>
    </source>
</evidence>
<dbReference type="PANTHER" id="PTHR45832">
    <property type="entry name" value="SERINE/THREONINE-PROTEIN KINASE SAMKA-RELATED-RELATED"/>
    <property type="match status" value="1"/>
</dbReference>
<keyword evidence="4" id="KW-0067">ATP-binding</keyword>
<evidence type="ECO:0000256" key="4">
    <source>
        <dbReference type="ARBA" id="ARBA00022840"/>
    </source>
</evidence>
<feature type="domain" description="Protein kinase" evidence="5">
    <location>
        <begin position="1"/>
        <end position="68"/>
    </location>
</feature>
<dbReference type="GO" id="GO:0005524">
    <property type="term" value="F:ATP binding"/>
    <property type="evidence" value="ECO:0007669"/>
    <property type="project" value="UniProtKB-KW"/>
</dbReference>
<evidence type="ECO:0000256" key="3">
    <source>
        <dbReference type="ARBA" id="ARBA00022741"/>
    </source>
</evidence>
<dbReference type="InterPro" id="IPR051931">
    <property type="entry name" value="PAK3-like"/>
</dbReference>
<feature type="non-terminal residue" evidence="6">
    <location>
        <position position="68"/>
    </location>
</feature>
<dbReference type="EMBL" id="VXBP01016477">
    <property type="protein sequence ID" value="NXO05536.1"/>
    <property type="molecule type" value="Genomic_DNA"/>
</dbReference>
<keyword evidence="6" id="KW-0808">Transferase</keyword>
<dbReference type="OrthoDB" id="1022360at2759"/>
<name>A0A7L1P217_RHICY</name>
<dbReference type="AlphaFoldDB" id="A0A7L1P217"/>
<organism evidence="6 7">
    <name type="scientific">Rhinopomastus cyanomelas</name>
    <name type="common">Common scimitarbill</name>
    <dbReference type="NCBI Taxonomy" id="113115"/>
    <lineage>
        <taxon>Eukaryota</taxon>
        <taxon>Metazoa</taxon>
        <taxon>Chordata</taxon>
        <taxon>Craniata</taxon>
        <taxon>Vertebrata</taxon>
        <taxon>Euteleostomi</taxon>
        <taxon>Archelosauria</taxon>
        <taxon>Archosauria</taxon>
        <taxon>Dinosauria</taxon>
        <taxon>Saurischia</taxon>
        <taxon>Theropoda</taxon>
        <taxon>Coelurosauria</taxon>
        <taxon>Aves</taxon>
        <taxon>Neognathae</taxon>
        <taxon>Neoaves</taxon>
        <taxon>Telluraves</taxon>
        <taxon>Coraciimorphae</taxon>
        <taxon>Bucerotiformes</taxon>
        <taxon>Rhinopomastidae</taxon>
        <taxon>Rhinopomastus</taxon>
    </lineage>
</organism>
<gene>
    <name evidence="6" type="primary">Pak3_9</name>
    <name evidence="6" type="ORF">RHICYA_R10327</name>
</gene>
<dbReference type="Gene3D" id="1.10.510.10">
    <property type="entry name" value="Transferase(Phosphotransferase) domain 1"/>
    <property type="match status" value="1"/>
</dbReference>
<keyword evidence="6" id="KW-0418">Kinase</keyword>
<dbReference type="SUPFAM" id="SSF56112">
    <property type="entry name" value="Protein kinase-like (PK-like)"/>
    <property type="match status" value="1"/>
</dbReference>
<dbReference type="Proteomes" id="UP000565785">
    <property type="component" value="Unassembled WGS sequence"/>
</dbReference>
<keyword evidence="7" id="KW-1185">Reference proteome</keyword>
<comment type="caution">
    <text evidence="6">The sequence shown here is derived from an EMBL/GenBank/DDBJ whole genome shotgun (WGS) entry which is preliminary data.</text>
</comment>
<dbReference type="PROSITE" id="PS50011">
    <property type="entry name" value="PROTEIN_KINASE_DOM"/>
    <property type="match status" value="1"/>
</dbReference>
<dbReference type="EC" id="2.7.11.1" evidence="2"/>
<dbReference type="InterPro" id="IPR011009">
    <property type="entry name" value="Kinase-like_dom_sf"/>
</dbReference>
<evidence type="ECO:0000313" key="6">
    <source>
        <dbReference type="EMBL" id="NXO05536.1"/>
    </source>
</evidence>
<reference evidence="6 7" key="1">
    <citation type="submission" date="2019-09" db="EMBL/GenBank/DDBJ databases">
        <title>Bird 10,000 Genomes (B10K) Project - Family phase.</title>
        <authorList>
            <person name="Zhang G."/>
        </authorList>
    </citation>
    <scope>NUCLEOTIDE SEQUENCE [LARGE SCALE GENOMIC DNA]</scope>
    <source>
        <strain evidence="6">B10K-DU-002-35</strain>
        <tissue evidence="6">Muscle</tissue>
    </source>
</reference>
<dbReference type="GO" id="GO:0004674">
    <property type="term" value="F:protein serine/threonine kinase activity"/>
    <property type="evidence" value="ECO:0007669"/>
    <property type="project" value="UniProtKB-EC"/>
</dbReference>
<dbReference type="InterPro" id="IPR000719">
    <property type="entry name" value="Prot_kinase_dom"/>
</dbReference>
<evidence type="ECO:0000259" key="5">
    <source>
        <dbReference type="PROSITE" id="PS50011"/>
    </source>
</evidence>
<accession>A0A7L1P217</accession>
<comment type="similarity">
    <text evidence="1">Belongs to the protein kinase superfamily. STE Ser/Thr protein kinase family. STE20 subfamily.</text>
</comment>